<sequence length="173" mass="19799">MELIRLYKSDFDALYKIMEESFPKDEIRAYSDQAALFDRSEFFAYGVKDESGKLKAFITFWHLNGFTFGEHFAVDPNERGAGLGAKILAEVLKTDGRRFCLEVELPETETAKRRIGFYERMGFTLNDFEYCQPPLGKDRKAVALKIMSTGGKLTQAEFEKVKAEIYINVYGAL</sequence>
<accession>A0A9D2MHE6</accession>
<dbReference type="PROSITE" id="PS51186">
    <property type="entry name" value="GNAT"/>
    <property type="match status" value="1"/>
</dbReference>
<name>A0A9D2MHE6_9FIRM</name>
<dbReference type="GO" id="GO:0016747">
    <property type="term" value="F:acyltransferase activity, transferring groups other than amino-acyl groups"/>
    <property type="evidence" value="ECO:0007669"/>
    <property type="project" value="InterPro"/>
</dbReference>
<dbReference type="InterPro" id="IPR016181">
    <property type="entry name" value="Acyl_CoA_acyltransferase"/>
</dbReference>
<dbReference type="Pfam" id="PF00583">
    <property type="entry name" value="Acetyltransf_1"/>
    <property type="match status" value="1"/>
</dbReference>
<dbReference type="Gene3D" id="3.40.630.30">
    <property type="match status" value="1"/>
</dbReference>
<dbReference type="CDD" id="cd04301">
    <property type="entry name" value="NAT_SF"/>
    <property type="match status" value="1"/>
</dbReference>
<evidence type="ECO:0000313" key="3">
    <source>
        <dbReference type="Proteomes" id="UP000823877"/>
    </source>
</evidence>
<protein>
    <submittedName>
        <fullName evidence="2">GNAT family N-acetyltransferase</fullName>
    </submittedName>
</protein>
<organism evidence="2 3">
    <name type="scientific">Candidatus Eubacterium faecale</name>
    <dbReference type="NCBI Taxonomy" id="2838568"/>
    <lineage>
        <taxon>Bacteria</taxon>
        <taxon>Bacillati</taxon>
        <taxon>Bacillota</taxon>
        <taxon>Clostridia</taxon>
        <taxon>Eubacteriales</taxon>
        <taxon>Eubacteriaceae</taxon>
        <taxon>Eubacterium</taxon>
    </lineage>
</organism>
<reference evidence="2" key="2">
    <citation type="submission" date="2021-04" db="EMBL/GenBank/DDBJ databases">
        <authorList>
            <person name="Gilroy R."/>
        </authorList>
    </citation>
    <scope>NUCLEOTIDE SEQUENCE</scope>
    <source>
        <strain evidence="2">CHK188-16595</strain>
    </source>
</reference>
<dbReference type="AlphaFoldDB" id="A0A9D2MHE6"/>
<evidence type="ECO:0000313" key="2">
    <source>
        <dbReference type="EMBL" id="HJB74875.1"/>
    </source>
</evidence>
<feature type="domain" description="N-acetyltransferase" evidence="1">
    <location>
        <begin position="2"/>
        <end position="140"/>
    </location>
</feature>
<dbReference type="EMBL" id="DWXN01000010">
    <property type="protein sequence ID" value="HJB74875.1"/>
    <property type="molecule type" value="Genomic_DNA"/>
</dbReference>
<dbReference type="InterPro" id="IPR000182">
    <property type="entry name" value="GNAT_dom"/>
</dbReference>
<comment type="caution">
    <text evidence="2">The sequence shown here is derived from an EMBL/GenBank/DDBJ whole genome shotgun (WGS) entry which is preliminary data.</text>
</comment>
<dbReference type="SUPFAM" id="SSF55729">
    <property type="entry name" value="Acyl-CoA N-acyltransferases (Nat)"/>
    <property type="match status" value="1"/>
</dbReference>
<proteinExistence type="predicted"/>
<reference evidence="2" key="1">
    <citation type="journal article" date="2021" name="PeerJ">
        <title>Extensive microbial diversity within the chicken gut microbiome revealed by metagenomics and culture.</title>
        <authorList>
            <person name="Gilroy R."/>
            <person name="Ravi A."/>
            <person name="Getino M."/>
            <person name="Pursley I."/>
            <person name="Horton D.L."/>
            <person name="Alikhan N.F."/>
            <person name="Baker D."/>
            <person name="Gharbi K."/>
            <person name="Hall N."/>
            <person name="Watson M."/>
            <person name="Adriaenssens E.M."/>
            <person name="Foster-Nyarko E."/>
            <person name="Jarju S."/>
            <person name="Secka A."/>
            <person name="Antonio M."/>
            <person name="Oren A."/>
            <person name="Chaudhuri R.R."/>
            <person name="La Ragione R."/>
            <person name="Hildebrand F."/>
            <person name="Pallen M.J."/>
        </authorList>
    </citation>
    <scope>NUCLEOTIDE SEQUENCE</scope>
    <source>
        <strain evidence="2">CHK188-16595</strain>
    </source>
</reference>
<gene>
    <name evidence="2" type="ORF">IAA37_04280</name>
</gene>
<dbReference type="Proteomes" id="UP000823877">
    <property type="component" value="Unassembled WGS sequence"/>
</dbReference>
<evidence type="ECO:0000259" key="1">
    <source>
        <dbReference type="PROSITE" id="PS51186"/>
    </source>
</evidence>